<comment type="caution">
    <text evidence="1">The sequence shown here is derived from an EMBL/GenBank/DDBJ whole genome shotgun (WGS) entry which is preliminary data.</text>
</comment>
<accession>A0A3R7G752</accession>
<evidence type="ECO:0000313" key="2">
    <source>
        <dbReference type="Proteomes" id="UP000286415"/>
    </source>
</evidence>
<dbReference type="AlphaFoldDB" id="A0A3R7G752"/>
<evidence type="ECO:0000313" key="1">
    <source>
        <dbReference type="EMBL" id="KAG5441352.1"/>
    </source>
</evidence>
<proteinExistence type="predicted"/>
<organism evidence="1 2">
    <name type="scientific">Clonorchis sinensis</name>
    <name type="common">Chinese liver fluke</name>
    <dbReference type="NCBI Taxonomy" id="79923"/>
    <lineage>
        <taxon>Eukaryota</taxon>
        <taxon>Metazoa</taxon>
        <taxon>Spiralia</taxon>
        <taxon>Lophotrochozoa</taxon>
        <taxon>Platyhelminthes</taxon>
        <taxon>Trematoda</taxon>
        <taxon>Digenea</taxon>
        <taxon>Opisthorchiida</taxon>
        <taxon>Opisthorchiata</taxon>
        <taxon>Opisthorchiidae</taxon>
        <taxon>Clonorchis</taxon>
    </lineage>
</organism>
<dbReference type="EMBL" id="NIRI02000077">
    <property type="protein sequence ID" value="KAG5441352.1"/>
    <property type="molecule type" value="Genomic_DNA"/>
</dbReference>
<dbReference type="InParanoid" id="A0A3R7G752"/>
<reference evidence="1 2" key="2">
    <citation type="journal article" date="2021" name="Genomics">
        <title>High-quality reference genome for Clonorchis sinensis.</title>
        <authorList>
            <person name="Young N.D."/>
            <person name="Stroehlein A.J."/>
            <person name="Kinkar L."/>
            <person name="Wang T."/>
            <person name="Sohn W.M."/>
            <person name="Chang B.C.H."/>
            <person name="Kaur P."/>
            <person name="Weisz D."/>
            <person name="Dudchenko O."/>
            <person name="Aiden E.L."/>
            <person name="Korhonen P.K."/>
            <person name="Gasser R.B."/>
        </authorList>
    </citation>
    <scope>NUCLEOTIDE SEQUENCE [LARGE SCALE GENOMIC DNA]</scope>
    <source>
        <strain evidence="1">Cs-k2</strain>
    </source>
</reference>
<gene>
    <name evidence="1" type="ORF">CSKR_103214</name>
</gene>
<reference evidence="1 2" key="1">
    <citation type="journal article" date="2018" name="Biotechnol. Adv.">
        <title>Improved genomic resources and new bioinformatic workflow for the carcinogenic parasite Clonorchis sinensis: Biotechnological implications.</title>
        <authorList>
            <person name="Wang D."/>
            <person name="Korhonen P.K."/>
            <person name="Gasser R.B."/>
            <person name="Young N.D."/>
        </authorList>
    </citation>
    <scope>NUCLEOTIDE SEQUENCE [LARGE SCALE GENOMIC DNA]</scope>
    <source>
        <strain evidence="1">Cs-k2</strain>
    </source>
</reference>
<sequence length="140" mass="16396">MDDYSLGKIHLFAYHFGFDGRPTWKPAESLVCDVFKQLNVLHQTTSCFIWHDIRDIAIHWEQNSHMQANATKRLHQFRKRSHFSRDAKRIYEKTYYSHASPVVSTVTRVVQSRPGYIAWLKSSLTEVGDDIRNISEKPDS</sequence>
<protein>
    <submittedName>
        <fullName evidence="1">Uncharacterized protein</fullName>
    </submittedName>
</protein>
<name>A0A3R7G752_CLOSI</name>
<dbReference type="Proteomes" id="UP000286415">
    <property type="component" value="Unassembled WGS sequence"/>
</dbReference>
<keyword evidence="2" id="KW-1185">Reference proteome</keyword>